<keyword evidence="2" id="KW-1185">Reference proteome</keyword>
<name>A0A3A6PKE4_9EURY</name>
<reference evidence="1 2" key="1">
    <citation type="submission" date="2018-06" db="EMBL/GenBank/DDBJ databases">
        <title>Halonotius sp. F13-13 a new haloarchaeeon isolated from a solar saltern from Isla Cristina, Huelva, Spain.</title>
        <authorList>
            <person name="Duran-Viseras A."/>
            <person name="Sanchez-Porro C."/>
            <person name="Ventosa A."/>
        </authorList>
    </citation>
    <scope>NUCLEOTIDE SEQUENCE [LARGE SCALE GENOMIC DNA]</scope>
    <source>
        <strain evidence="1 2">F13-13</strain>
    </source>
</reference>
<dbReference type="OrthoDB" id="210390at2157"/>
<accession>A0A3A6PKE4</accession>
<evidence type="ECO:0008006" key="3">
    <source>
        <dbReference type="Google" id="ProtNLM"/>
    </source>
</evidence>
<dbReference type="EMBL" id="QKNY01000018">
    <property type="protein sequence ID" value="RJX41899.1"/>
    <property type="molecule type" value="Genomic_DNA"/>
</dbReference>
<organism evidence="1 2">
    <name type="scientific">Halonotius aquaticus</name>
    <dbReference type="NCBI Taxonomy" id="2216978"/>
    <lineage>
        <taxon>Archaea</taxon>
        <taxon>Methanobacteriati</taxon>
        <taxon>Methanobacteriota</taxon>
        <taxon>Stenosarchaea group</taxon>
        <taxon>Halobacteria</taxon>
        <taxon>Halobacteriales</taxon>
        <taxon>Haloferacaceae</taxon>
        <taxon>Halonotius</taxon>
    </lineage>
</organism>
<evidence type="ECO:0000313" key="1">
    <source>
        <dbReference type="EMBL" id="RJX41899.1"/>
    </source>
</evidence>
<evidence type="ECO:0000313" key="2">
    <source>
        <dbReference type="Proteomes" id="UP000276588"/>
    </source>
</evidence>
<dbReference type="Proteomes" id="UP000276588">
    <property type="component" value="Unassembled WGS sequence"/>
</dbReference>
<dbReference type="RefSeq" id="WP_120103170.1">
    <property type="nucleotide sequence ID" value="NZ_QKNY01000018.1"/>
</dbReference>
<dbReference type="AlphaFoldDB" id="A0A3A6PKE4"/>
<protein>
    <recommendedName>
        <fullName evidence="3">HTH HARE-type domain-containing protein</fullName>
    </recommendedName>
</protein>
<comment type="caution">
    <text evidence="1">The sequence shown here is derived from an EMBL/GenBank/DDBJ whole genome shotgun (WGS) entry which is preliminary data.</text>
</comment>
<sequence>MQTTPSDFDRVEGVLAAADEPLTAREILAALEADDGETTFESPHQLATVLGRRAKTGEVTVIAQQPYRYTISED</sequence>
<gene>
    <name evidence="1" type="ORF">DM826_09540</name>
</gene>
<proteinExistence type="predicted"/>